<evidence type="ECO:0000313" key="2">
    <source>
        <dbReference type="Proteomes" id="UP000037146"/>
    </source>
</evidence>
<sequence>MITKNDIEKINIHDQIKQAKRKGMQMVRVPLLTNLKLVDGKLQYDIERYIVTPAHFISDENRNLN</sequence>
<gene>
    <name evidence="1" type="ORF">AC625_06395</name>
</gene>
<dbReference type="STRING" id="1679170.AC625_06395"/>
<dbReference type="PATRIC" id="fig|1679170.3.peg.1372"/>
<evidence type="ECO:0000313" key="1">
    <source>
        <dbReference type="EMBL" id="KMY49195.1"/>
    </source>
</evidence>
<dbReference type="AlphaFoldDB" id="A0A0K9GRA8"/>
<name>A0A0K9GRA8_9BACI</name>
<dbReference type="OrthoDB" id="9921393at2"/>
<accession>A0A0K9GRA8</accession>
<dbReference type="Proteomes" id="UP000037146">
    <property type="component" value="Unassembled WGS sequence"/>
</dbReference>
<protein>
    <submittedName>
        <fullName evidence="1">Uncharacterized protein</fullName>
    </submittedName>
</protein>
<comment type="caution">
    <text evidence="1">The sequence shown here is derived from an EMBL/GenBank/DDBJ whole genome shotgun (WGS) entry which is preliminary data.</text>
</comment>
<dbReference type="RefSeq" id="WP_049680529.1">
    <property type="nucleotide sequence ID" value="NZ_LFZW01000001.1"/>
</dbReference>
<keyword evidence="2" id="KW-1185">Reference proteome</keyword>
<dbReference type="EMBL" id="LFZW01000001">
    <property type="protein sequence ID" value="KMY49195.1"/>
    <property type="molecule type" value="Genomic_DNA"/>
</dbReference>
<proteinExistence type="predicted"/>
<reference evidence="2" key="1">
    <citation type="submission" date="2015-07" db="EMBL/GenBank/DDBJ databases">
        <title>Genome sequencing project for genomic taxonomy and phylogenomics of Bacillus-like bacteria.</title>
        <authorList>
            <person name="Liu B."/>
            <person name="Wang J."/>
            <person name="Zhu Y."/>
            <person name="Liu G."/>
            <person name="Chen Q."/>
            <person name="Chen Z."/>
            <person name="Lan J."/>
            <person name="Che J."/>
            <person name="Ge C."/>
            <person name="Shi H."/>
            <person name="Pan Z."/>
            <person name="Liu X."/>
        </authorList>
    </citation>
    <scope>NUCLEOTIDE SEQUENCE [LARGE SCALE GENOMIC DNA]</scope>
    <source>
        <strain evidence="2">FJAT-27997</strain>
    </source>
</reference>
<organism evidence="1 2">
    <name type="scientific">Peribacillus loiseleuriae</name>
    <dbReference type="NCBI Taxonomy" id="1679170"/>
    <lineage>
        <taxon>Bacteria</taxon>
        <taxon>Bacillati</taxon>
        <taxon>Bacillota</taxon>
        <taxon>Bacilli</taxon>
        <taxon>Bacillales</taxon>
        <taxon>Bacillaceae</taxon>
        <taxon>Peribacillus</taxon>
    </lineage>
</organism>